<keyword evidence="2" id="KW-1133">Transmembrane helix</keyword>
<dbReference type="AlphaFoldDB" id="A0A9D9E5D4"/>
<dbReference type="PROSITE" id="PS50006">
    <property type="entry name" value="FHA_DOMAIN"/>
    <property type="match status" value="1"/>
</dbReference>
<dbReference type="CDD" id="cd00060">
    <property type="entry name" value="FHA"/>
    <property type="match status" value="1"/>
</dbReference>
<protein>
    <submittedName>
        <fullName evidence="4">FHA domain-containing protein</fullName>
    </submittedName>
</protein>
<feature type="compositionally biased region" description="Basic and acidic residues" evidence="1">
    <location>
        <begin position="171"/>
        <end position="202"/>
    </location>
</feature>
<dbReference type="SUPFAM" id="SSF49879">
    <property type="entry name" value="SMAD/FHA domain"/>
    <property type="match status" value="1"/>
</dbReference>
<evidence type="ECO:0000259" key="3">
    <source>
        <dbReference type="PROSITE" id="PS50006"/>
    </source>
</evidence>
<feature type="compositionally biased region" description="Basic and acidic residues" evidence="1">
    <location>
        <begin position="147"/>
        <end position="158"/>
    </location>
</feature>
<dbReference type="InterPro" id="IPR008984">
    <property type="entry name" value="SMAD_FHA_dom_sf"/>
</dbReference>
<dbReference type="SMART" id="SM00240">
    <property type="entry name" value="FHA"/>
    <property type="match status" value="1"/>
</dbReference>
<evidence type="ECO:0000256" key="1">
    <source>
        <dbReference type="SAM" id="MobiDB-lite"/>
    </source>
</evidence>
<feature type="transmembrane region" description="Helical" evidence="2">
    <location>
        <begin position="91"/>
        <end position="113"/>
    </location>
</feature>
<organism evidence="4 5">
    <name type="scientific">Candidatus Caccoplasma merdipullorum</name>
    <dbReference type="NCBI Taxonomy" id="2840718"/>
    <lineage>
        <taxon>Bacteria</taxon>
        <taxon>Pseudomonadati</taxon>
        <taxon>Bacteroidota</taxon>
        <taxon>Bacteroidia</taxon>
        <taxon>Bacteroidales</taxon>
        <taxon>Bacteroidaceae</taxon>
        <taxon>Bacteroidaceae incertae sedis</taxon>
        <taxon>Candidatus Caccoplasma</taxon>
    </lineage>
</organism>
<name>A0A9D9E5D4_9BACT</name>
<keyword evidence="2" id="KW-0812">Transmembrane</keyword>
<dbReference type="InterPro" id="IPR000253">
    <property type="entry name" value="FHA_dom"/>
</dbReference>
<evidence type="ECO:0000256" key="2">
    <source>
        <dbReference type="SAM" id="Phobius"/>
    </source>
</evidence>
<feature type="compositionally biased region" description="Basic residues" evidence="1">
    <location>
        <begin position="160"/>
        <end position="170"/>
    </location>
</feature>
<dbReference type="Pfam" id="PF00498">
    <property type="entry name" value="FHA"/>
    <property type="match status" value="1"/>
</dbReference>
<gene>
    <name evidence="4" type="ORF">IAC54_04895</name>
</gene>
<comment type="caution">
    <text evidence="4">The sequence shown here is derived from an EMBL/GenBank/DDBJ whole genome shotgun (WGS) entry which is preliminary data.</text>
</comment>
<reference evidence="4" key="1">
    <citation type="submission" date="2020-10" db="EMBL/GenBank/DDBJ databases">
        <authorList>
            <person name="Gilroy R."/>
        </authorList>
    </citation>
    <scope>NUCLEOTIDE SEQUENCE</scope>
    <source>
        <strain evidence="4">G3-4614</strain>
    </source>
</reference>
<keyword evidence="2" id="KW-0472">Membrane</keyword>
<sequence length="202" mass="22526">MKTYSIGRDINCDIVINDTTDVISRRHALLNITSSGKMTIIDQSVNGTYVNGIRISPNVPFPVTRKDIISFAHITRLDWNCVPKENKIMRYVLFGFGGIIIIACLTLGIKLIADADFGNNHDIAAAVDSTTQKNTEQARLDSLAKAAKADSLRQDSIKQNKARQAAKIKAKKEQEEQKEKNKEKEEKENKEDKAVKPKQDVG</sequence>
<dbReference type="Proteomes" id="UP000823636">
    <property type="component" value="Unassembled WGS sequence"/>
</dbReference>
<evidence type="ECO:0000313" key="5">
    <source>
        <dbReference type="Proteomes" id="UP000823636"/>
    </source>
</evidence>
<dbReference type="Gene3D" id="2.60.200.20">
    <property type="match status" value="1"/>
</dbReference>
<reference evidence="4" key="2">
    <citation type="journal article" date="2021" name="PeerJ">
        <title>Extensive microbial diversity within the chicken gut microbiome revealed by metagenomics and culture.</title>
        <authorList>
            <person name="Gilroy R."/>
            <person name="Ravi A."/>
            <person name="Getino M."/>
            <person name="Pursley I."/>
            <person name="Horton D.L."/>
            <person name="Alikhan N.F."/>
            <person name="Baker D."/>
            <person name="Gharbi K."/>
            <person name="Hall N."/>
            <person name="Watson M."/>
            <person name="Adriaenssens E.M."/>
            <person name="Foster-Nyarko E."/>
            <person name="Jarju S."/>
            <person name="Secka A."/>
            <person name="Antonio M."/>
            <person name="Oren A."/>
            <person name="Chaudhuri R.R."/>
            <person name="La Ragione R."/>
            <person name="Hildebrand F."/>
            <person name="Pallen M.J."/>
        </authorList>
    </citation>
    <scope>NUCLEOTIDE SEQUENCE</scope>
    <source>
        <strain evidence="4">G3-4614</strain>
    </source>
</reference>
<dbReference type="PANTHER" id="PTHR23308">
    <property type="entry name" value="NUCLEAR INHIBITOR OF PROTEIN PHOSPHATASE-1"/>
    <property type="match status" value="1"/>
</dbReference>
<feature type="region of interest" description="Disordered" evidence="1">
    <location>
        <begin position="146"/>
        <end position="202"/>
    </location>
</feature>
<dbReference type="InterPro" id="IPR050923">
    <property type="entry name" value="Cell_Proc_Reg/RNA_Proc"/>
</dbReference>
<proteinExistence type="predicted"/>
<evidence type="ECO:0000313" key="4">
    <source>
        <dbReference type="EMBL" id="MBO8438220.1"/>
    </source>
</evidence>
<dbReference type="EMBL" id="JADIMW010000053">
    <property type="protein sequence ID" value="MBO8438220.1"/>
    <property type="molecule type" value="Genomic_DNA"/>
</dbReference>
<feature type="domain" description="FHA" evidence="3">
    <location>
        <begin position="4"/>
        <end position="55"/>
    </location>
</feature>
<accession>A0A9D9E5D4</accession>